<keyword evidence="1" id="KW-0808">Transferase</keyword>
<proteinExistence type="predicted"/>
<name>A0A4P9XTW8_9FUNG</name>
<reference evidence="10" key="1">
    <citation type="journal article" date="2018" name="Nat. Microbiol.">
        <title>Leveraging single-cell genomics to expand the fungal tree of life.</title>
        <authorList>
            <person name="Ahrendt S.R."/>
            <person name="Quandt C.A."/>
            <person name="Ciobanu D."/>
            <person name="Clum A."/>
            <person name="Salamov A."/>
            <person name="Andreopoulos B."/>
            <person name="Cheng J.F."/>
            <person name="Woyke T."/>
            <person name="Pelin A."/>
            <person name="Henrissat B."/>
            <person name="Reynolds N.K."/>
            <person name="Benny G.L."/>
            <person name="Smith M.E."/>
            <person name="James T.Y."/>
            <person name="Grigoriev I.V."/>
        </authorList>
    </citation>
    <scope>NUCLEOTIDE SEQUENCE [LARGE SCALE GENOMIC DNA]</scope>
    <source>
        <strain evidence="10">RSA 1356</strain>
    </source>
</reference>
<dbReference type="Proteomes" id="UP000271241">
    <property type="component" value="Unassembled WGS sequence"/>
</dbReference>
<evidence type="ECO:0008006" key="11">
    <source>
        <dbReference type="Google" id="ProtNLM"/>
    </source>
</evidence>
<dbReference type="STRING" id="78915.A0A4P9XTW8"/>
<dbReference type="GO" id="GO:0016746">
    <property type="term" value="F:acyltransferase activity"/>
    <property type="evidence" value="ECO:0007669"/>
    <property type="project" value="UniProtKB-KW"/>
</dbReference>
<sequence>MEKFSRWRDAGTGIHPFLHPVPPRADRSGLAMANKVLKDYLLGPVLAIARFILLAADALIWLAAEALCLLVQLVFPVLQRPLRRLLVGLCARLALLIVGVHWIKVDTATLRRGLKKNDGSVRSGDIIVANSAGYLDILYFAFRFAPTFTRVYGDRVVPVTVWQMLCGCVRAEMEPPEDAMPLKTLVHRAQQQRLGPIVVLPEATTSNGRALLRFSPVFRNFDPEAAHAHIHIIGFKYPYEHYCPTYALGNPYSHLFRLCCQYNNAMTVRYLSPSECPTTATPEPREGQSPTDDPLGEEIAVLLGQMARLRRTQLGVADKREFLEYYAHRSSGQVRKR</sequence>
<dbReference type="PANTHER" id="PTHR23063">
    <property type="entry name" value="PHOSPHOLIPID ACYLTRANSFERASE"/>
    <property type="match status" value="1"/>
</dbReference>
<evidence type="ECO:0000313" key="10">
    <source>
        <dbReference type="Proteomes" id="UP000271241"/>
    </source>
</evidence>
<evidence type="ECO:0000256" key="1">
    <source>
        <dbReference type="ARBA" id="ARBA00022679"/>
    </source>
</evidence>
<feature type="region of interest" description="Disordered" evidence="7">
    <location>
        <begin position="275"/>
        <end position="295"/>
    </location>
</feature>
<evidence type="ECO:0000256" key="4">
    <source>
        <dbReference type="ARBA" id="ARBA00023098"/>
    </source>
</evidence>
<dbReference type="OrthoDB" id="272512at2759"/>
<dbReference type="GO" id="GO:0006629">
    <property type="term" value="P:lipid metabolic process"/>
    <property type="evidence" value="ECO:0007669"/>
    <property type="project" value="UniProtKB-KW"/>
</dbReference>
<keyword evidence="3 8" id="KW-1133">Transmembrane helix</keyword>
<dbReference type="EMBL" id="KZ992499">
    <property type="protein sequence ID" value="RKP09633.1"/>
    <property type="molecule type" value="Genomic_DNA"/>
</dbReference>
<keyword evidence="6" id="KW-0012">Acyltransferase</keyword>
<feature type="transmembrane region" description="Helical" evidence="8">
    <location>
        <begin position="36"/>
        <end position="53"/>
    </location>
</feature>
<dbReference type="PANTHER" id="PTHR23063:SF60">
    <property type="entry name" value="LYSOPHOSPHATIDIC ACID:OLEOYL-COA ACYLTRANSFERASE 1"/>
    <property type="match status" value="1"/>
</dbReference>
<keyword evidence="2 8" id="KW-0812">Transmembrane</keyword>
<feature type="transmembrane region" description="Helical" evidence="8">
    <location>
        <begin position="85"/>
        <end position="103"/>
    </location>
</feature>
<evidence type="ECO:0000313" key="9">
    <source>
        <dbReference type="EMBL" id="RKP09633.1"/>
    </source>
</evidence>
<dbReference type="AlphaFoldDB" id="A0A4P9XTW8"/>
<organism evidence="9 10">
    <name type="scientific">Thamnocephalis sphaerospora</name>
    <dbReference type="NCBI Taxonomy" id="78915"/>
    <lineage>
        <taxon>Eukaryota</taxon>
        <taxon>Fungi</taxon>
        <taxon>Fungi incertae sedis</taxon>
        <taxon>Zoopagomycota</taxon>
        <taxon>Zoopagomycotina</taxon>
        <taxon>Zoopagomycetes</taxon>
        <taxon>Zoopagales</taxon>
        <taxon>Sigmoideomycetaceae</taxon>
        <taxon>Thamnocephalis</taxon>
    </lineage>
</organism>
<protein>
    <recommendedName>
        <fullName evidence="11">Phospholipid/glycerol acyltransferase domain-containing protein</fullName>
    </recommendedName>
</protein>
<accession>A0A4P9XTW8</accession>
<evidence type="ECO:0000256" key="8">
    <source>
        <dbReference type="SAM" id="Phobius"/>
    </source>
</evidence>
<keyword evidence="4" id="KW-0443">Lipid metabolism</keyword>
<evidence type="ECO:0000256" key="5">
    <source>
        <dbReference type="ARBA" id="ARBA00023136"/>
    </source>
</evidence>
<evidence type="ECO:0000256" key="7">
    <source>
        <dbReference type="SAM" id="MobiDB-lite"/>
    </source>
</evidence>
<keyword evidence="5 8" id="KW-0472">Membrane</keyword>
<evidence type="ECO:0000256" key="6">
    <source>
        <dbReference type="ARBA" id="ARBA00023315"/>
    </source>
</evidence>
<keyword evidence="10" id="KW-1185">Reference proteome</keyword>
<evidence type="ECO:0000256" key="3">
    <source>
        <dbReference type="ARBA" id="ARBA00022989"/>
    </source>
</evidence>
<gene>
    <name evidence="9" type="ORF">THASP1DRAFT_28576</name>
</gene>
<evidence type="ECO:0000256" key="2">
    <source>
        <dbReference type="ARBA" id="ARBA00022692"/>
    </source>
</evidence>